<reference evidence="6" key="1">
    <citation type="journal article" date="2014" name="Int. J. Syst. Evol. Microbiol.">
        <title>Complete genome sequence of Corynebacterium casei LMG S-19264T (=DSM 44701T), isolated from a smear-ripened cheese.</title>
        <authorList>
            <consortium name="US DOE Joint Genome Institute (JGI-PGF)"/>
            <person name="Walter F."/>
            <person name="Albersmeier A."/>
            <person name="Kalinowski J."/>
            <person name="Ruckert C."/>
        </authorList>
    </citation>
    <scope>NUCLEOTIDE SEQUENCE</scope>
    <source>
        <strain evidence="6">CGMCC 1.12181</strain>
    </source>
</reference>
<accession>A0A917CUT6</accession>
<dbReference type="InterPro" id="IPR000073">
    <property type="entry name" value="AB_hydrolase_1"/>
</dbReference>
<dbReference type="EMBL" id="BMEO01000009">
    <property type="protein sequence ID" value="GGF98417.1"/>
    <property type="molecule type" value="Genomic_DNA"/>
</dbReference>
<dbReference type="SUPFAM" id="SSF53474">
    <property type="entry name" value="alpha/beta-Hydrolases"/>
    <property type="match status" value="1"/>
</dbReference>
<evidence type="ECO:0000256" key="4">
    <source>
        <dbReference type="ARBA" id="ARBA00022801"/>
    </source>
</evidence>
<dbReference type="PANTHER" id="PTHR43798:SF31">
    <property type="entry name" value="AB HYDROLASE SUPERFAMILY PROTEIN YCLE"/>
    <property type="match status" value="1"/>
</dbReference>
<dbReference type="GO" id="GO:0052689">
    <property type="term" value="F:carboxylic ester hydrolase activity"/>
    <property type="evidence" value="ECO:0007669"/>
    <property type="project" value="UniProtKB-KW"/>
</dbReference>
<comment type="caution">
    <text evidence="6">The sequence shown here is derived from an EMBL/GenBank/DDBJ whole genome shotgun (WGS) entry which is preliminary data.</text>
</comment>
<keyword evidence="2" id="KW-0963">Cytoplasm</keyword>
<dbReference type="Proteomes" id="UP000605253">
    <property type="component" value="Unassembled WGS sequence"/>
</dbReference>
<protein>
    <submittedName>
        <fullName evidence="6">Pimeloyl-[acyl-carrier protein] methyl ester esterase</fullName>
    </submittedName>
</protein>
<dbReference type="InterPro" id="IPR029058">
    <property type="entry name" value="AB_hydrolase_fold"/>
</dbReference>
<dbReference type="PANTHER" id="PTHR43798">
    <property type="entry name" value="MONOACYLGLYCEROL LIPASE"/>
    <property type="match status" value="1"/>
</dbReference>
<organism evidence="6 7">
    <name type="scientific">Marinicella pacifica</name>
    <dbReference type="NCBI Taxonomy" id="1171543"/>
    <lineage>
        <taxon>Bacteria</taxon>
        <taxon>Pseudomonadati</taxon>
        <taxon>Pseudomonadota</taxon>
        <taxon>Gammaproteobacteria</taxon>
        <taxon>Lysobacterales</taxon>
        <taxon>Marinicellaceae</taxon>
        <taxon>Marinicella</taxon>
    </lineage>
</organism>
<dbReference type="GO" id="GO:0016020">
    <property type="term" value="C:membrane"/>
    <property type="evidence" value="ECO:0007669"/>
    <property type="project" value="TreeGrafter"/>
</dbReference>
<keyword evidence="3" id="KW-0093">Biotin biosynthesis</keyword>
<dbReference type="AlphaFoldDB" id="A0A917CUT6"/>
<evidence type="ECO:0000256" key="2">
    <source>
        <dbReference type="ARBA" id="ARBA00022490"/>
    </source>
</evidence>
<dbReference type="InterPro" id="IPR010076">
    <property type="entry name" value="BioH"/>
</dbReference>
<keyword evidence="7" id="KW-1185">Reference proteome</keyword>
<name>A0A917CUT6_9GAMM</name>
<keyword evidence="1" id="KW-0719">Serine esterase</keyword>
<proteinExistence type="predicted"/>
<evidence type="ECO:0000259" key="5">
    <source>
        <dbReference type="Pfam" id="PF12697"/>
    </source>
</evidence>
<dbReference type="Gene3D" id="3.40.50.1820">
    <property type="entry name" value="alpha/beta hydrolase"/>
    <property type="match status" value="1"/>
</dbReference>
<evidence type="ECO:0000313" key="7">
    <source>
        <dbReference type="Proteomes" id="UP000605253"/>
    </source>
</evidence>
<keyword evidence="4" id="KW-0378">Hydrolase</keyword>
<reference evidence="6" key="2">
    <citation type="submission" date="2020-09" db="EMBL/GenBank/DDBJ databases">
        <authorList>
            <person name="Sun Q."/>
            <person name="Zhou Y."/>
        </authorList>
    </citation>
    <scope>NUCLEOTIDE SEQUENCE</scope>
    <source>
        <strain evidence="6">CGMCC 1.12181</strain>
    </source>
</reference>
<sequence>MLHGWGMHAGIFKSWATDLSNDFTLNLIDLPGHGQNRDRLLSDNAEDLVNDCREIPSGVWLGWSMGGLIALNQAIHKPEQVNALIMVCATPCFQAKPHWPQGMPIKTVRAFQDSLQQDVMATIDRFLALEVIGVHNERQHFKQLQDIVFSQPLPHKTALMNGLKLLQHTDLSAALKNLTMPSLWLSGRRDRIVHPHAMQQAAEISGGQFHLCRGGHAPFLQHADAMSGIIRDFL</sequence>
<dbReference type="InterPro" id="IPR050266">
    <property type="entry name" value="AB_hydrolase_sf"/>
</dbReference>
<dbReference type="NCBIfam" id="TIGR01738">
    <property type="entry name" value="bioH"/>
    <property type="match status" value="1"/>
</dbReference>
<dbReference type="Pfam" id="PF12697">
    <property type="entry name" value="Abhydrolase_6"/>
    <property type="match status" value="1"/>
</dbReference>
<gene>
    <name evidence="6" type="primary">bioH</name>
    <name evidence="6" type="ORF">GCM10011365_19630</name>
</gene>
<evidence type="ECO:0000256" key="1">
    <source>
        <dbReference type="ARBA" id="ARBA00022487"/>
    </source>
</evidence>
<evidence type="ECO:0000313" key="6">
    <source>
        <dbReference type="EMBL" id="GGF98417.1"/>
    </source>
</evidence>
<evidence type="ECO:0000256" key="3">
    <source>
        <dbReference type="ARBA" id="ARBA00022756"/>
    </source>
</evidence>
<dbReference type="GO" id="GO:0009102">
    <property type="term" value="P:biotin biosynthetic process"/>
    <property type="evidence" value="ECO:0007669"/>
    <property type="project" value="UniProtKB-KW"/>
</dbReference>
<feature type="domain" description="AB hydrolase-1" evidence="5">
    <location>
        <begin position="1"/>
        <end position="225"/>
    </location>
</feature>